<proteinExistence type="predicted"/>
<evidence type="ECO:0000313" key="1">
    <source>
        <dbReference type="EMBL" id="ODV93998.1"/>
    </source>
</evidence>
<keyword evidence="2" id="KW-1185">Reference proteome</keyword>
<dbReference type="EMBL" id="KV454017">
    <property type="protein sequence ID" value="ODV93998.1"/>
    <property type="molecule type" value="Genomic_DNA"/>
</dbReference>
<accession>A0A1E4TQP9</accession>
<evidence type="ECO:0000313" key="2">
    <source>
        <dbReference type="Proteomes" id="UP000094236"/>
    </source>
</evidence>
<name>A0A1E4TQP9_PACTA</name>
<protein>
    <submittedName>
        <fullName evidence="1">Uncharacterized protein</fullName>
    </submittedName>
</protein>
<organism evidence="1 2">
    <name type="scientific">Pachysolen tannophilus NRRL Y-2460</name>
    <dbReference type="NCBI Taxonomy" id="669874"/>
    <lineage>
        <taxon>Eukaryota</taxon>
        <taxon>Fungi</taxon>
        <taxon>Dikarya</taxon>
        <taxon>Ascomycota</taxon>
        <taxon>Saccharomycotina</taxon>
        <taxon>Pichiomycetes</taxon>
        <taxon>Pachysolenaceae</taxon>
        <taxon>Pachysolen</taxon>
    </lineage>
</organism>
<dbReference type="Proteomes" id="UP000094236">
    <property type="component" value="Unassembled WGS sequence"/>
</dbReference>
<gene>
    <name evidence="1" type="ORF">PACTADRAFT_4891</name>
</gene>
<dbReference type="AlphaFoldDB" id="A0A1E4TQP9"/>
<sequence>MELLQLFEEKPINSYIIPKKNINRTQFPLYDKEQVIIYQRELSNTLEITFVSKRLQTRFVAEFVFNNIVPRYQLQNPKESVEFENDQMKLLCKDEESGVVDCNDESGVVIVFDCGLQWCSNKIGNVHRSSGLITRLQCMLDDKLDEEFKTNENKSEILSKVILVNPFDKDIDQVIDQNVRIYDEKKLELMDALRITRDEKYNSKEIFLREMLVIDDLIKKLKNITIYLDKAISENENFAKFKLNYLIIDNLNFYYFQLYENKTFHKKSNELNDVLDTLGNLLCCNVIITKNQ</sequence>
<reference evidence="2" key="1">
    <citation type="submission" date="2016-05" db="EMBL/GenBank/DDBJ databases">
        <title>Comparative genomics of biotechnologically important yeasts.</title>
        <authorList>
            <consortium name="DOE Joint Genome Institute"/>
            <person name="Riley R."/>
            <person name="Haridas S."/>
            <person name="Wolfe K.H."/>
            <person name="Lopes M.R."/>
            <person name="Hittinger C.T."/>
            <person name="Goker M."/>
            <person name="Salamov A."/>
            <person name="Wisecaver J."/>
            <person name="Long T.M."/>
            <person name="Aerts A.L."/>
            <person name="Barry K."/>
            <person name="Choi C."/>
            <person name="Clum A."/>
            <person name="Coughlan A.Y."/>
            <person name="Deshpande S."/>
            <person name="Douglass A.P."/>
            <person name="Hanson S.J."/>
            <person name="Klenk H.-P."/>
            <person name="Labutti K."/>
            <person name="Lapidus A."/>
            <person name="Lindquist E."/>
            <person name="Lipzen A."/>
            <person name="Meier-Kolthoff J.P."/>
            <person name="Ohm R.A."/>
            <person name="Otillar R.P."/>
            <person name="Pangilinan J."/>
            <person name="Peng Y."/>
            <person name="Rokas A."/>
            <person name="Rosa C.A."/>
            <person name="Scheuner C."/>
            <person name="Sibirny A.A."/>
            <person name="Slot J.C."/>
            <person name="Stielow J.B."/>
            <person name="Sun H."/>
            <person name="Kurtzman C.P."/>
            <person name="Blackwell M."/>
            <person name="Grigoriev I.V."/>
            <person name="Jeffries T.W."/>
        </authorList>
    </citation>
    <scope>NUCLEOTIDE SEQUENCE [LARGE SCALE GENOMIC DNA]</scope>
    <source>
        <strain evidence="2">NRRL Y-2460</strain>
    </source>
</reference>